<dbReference type="Pfam" id="PF01541">
    <property type="entry name" value="GIY-YIG"/>
    <property type="match status" value="1"/>
</dbReference>
<feature type="domain" description="GIY-YIG" evidence="2">
    <location>
        <begin position="2"/>
        <end position="78"/>
    </location>
</feature>
<dbReference type="Gene3D" id="3.40.1440.10">
    <property type="entry name" value="GIY-YIG endonuclease"/>
    <property type="match status" value="1"/>
</dbReference>
<sequence length="112" mass="13024">MKAGYVYIMASGKNGTIYLGVTSDLAKRVYEHRNGLVAGFTREHGCKDLVWYEAFDDLQQARHRELQMKEWKRAWKIKRIEGDNLEWRDLWPTLFSADAEPGPRPAPGNKRD</sequence>
<comment type="similarity">
    <text evidence="1">Belongs to the UPF0213 family.</text>
</comment>
<dbReference type="InterPro" id="IPR000305">
    <property type="entry name" value="GIY-YIG_endonuc"/>
</dbReference>
<evidence type="ECO:0000313" key="4">
    <source>
        <dbReference type="Proteomes" id="UP001501310"/>
    </source>
</evidence>
<evidence type="ECO:0000313" key="3">
    <source>
        <dbReference type="EMBL" id="GAA4001563.1"/>
    </source>
</evidence>
<dbReference type="SMART" id="SM00465">
    <property type="entry name" value="GIYc"/>
    <property type="match status" value="1"/>
</dbReference>
<dbReference type="PANTHER" id="PTHR34477:SF5">
    <property type="entry name" value="BSL5627 PROTEIN"/>
    <property type="match status" value="1"/>
</dbReference>
<dbReference type="InterPro" id="IPR050190">
    <property type="entry name" value="UPF0213_domain"/>
</dbReference>
<dbReference type="PANTHER" id="PTHR34477">
    <property type="entry name" value="UPF0213 PROTEIN YHBQ"/>
    <property type="match status" value="1"/>
</dbReference>
<keyword evidence="4" id="KW-1185">Reference proteome</keyword>
<dbReference type="InterPro" id="IPR035901">
    <property type="entry name" value="GIY-YIG_endonuc_sf"/>
</dbReference>
<dbReference type="CDD" id="cd10448">
    <property type="entry name" value="GIY-YIG_unchar_3"/>
    <property type="match status" value="1"/>
</dbReference>
<proteinExistence type="inferred from homology"/>
<reference evidence="4" key="1">
    <citation type="journal article" date="2019" name="Int. J. Syst. Evol. Microbiol.">
        <title>The Global Catalogue of Microorganisms (GCM) 10K type strain sequencing project: providing services to taxonomists for standard genome sequencing and annotation.</title>
        <authorList>
            <consortium name="The Broad Institute Genomics Platform"/>
            <consortium name="The Broad Institute Genome Sequencing Center for Infectious Disease"/>
            <person name="Wu L."/>
            <person name="Ma J."/>
        </authorList>
    </citation>
    <scope>NUCLEOTIDE SEQUENCE [LARGE SCALE GENOMIC DNA]</scope>
    <source>
        <strain evidence="4">JCM 16603</strain>
    </source>
</reference>
<organism evidence="3 4">
    <name type="scientific">Sphingomonas humi</name>
    <dbReference type="NCBI Taxonomy" id="335630"/>
    <lineage>
        <taxon>Bacteria</taxon>
        <taxon>Pseudomonadati</taxon>
        <taxon>Pseudomonadota</taxon>
        <taxon>Alphaproteobacteria</taxon>
        <taxon>Sphingomonadales</taxon>
        <taxon>Sphingomonadaceae</taxon>
        <taxon>Sphingomonas</taxon>
    </lineage>
</organism>
<gene>
    <name evidence="3" type="ORF">GCM10022211_10620</name>
</gene>
<dbReference type="Proteomes" id="UP001501310">
    <property type="component" value="Unassembled WGS sequence"/>
</dbReference>
<evidence type="ECO:0000259" key="2">
    <source>
        <dbReference type="PROSITE" id="PS50164"/>
    </source>
</evidence>
<dbReference type="PROSITE" id="PS50164">
    <property type="entry name" value="GIY_YIG"/>
    <property type="match status" value="1"/>
</dbReference>
<comment type="caution">
    <text evidence="3">The sequence shown here is derived from an EMBL/GenBank/DDBJ whole genome shotgun (WGS) entry which is preliminary data.</text>
</comment>
<dbReference type="EMBL" id="BAAAZD010000001">
    <property type="protein sequence ID" value="GAA4001563.1"/>
    <property type="molecule type" value="Genomic_DNA"/>
</dbReference>
<accession>A0ABP7RSC9</accession>
<protein>
    <submittedName>
        <fullName evidence="3">GIY-YIG nuclease family protein</fullName>
    </submittedName>
</protein>
<evidence type="ECO:0000256" key="1">
    <source>
        <dbReference type="ARBA" id="ARBA00007435"/>
    </source>
</evidence>
<dbReference type="RefSeq" id="WP_344709134.1">
    <property type="nucleotide sequence ID" value="NZ_BAAAZD010000001.1"/>
</dbReference>
<name>A0ABP7RSC9_9SPHN</name>
<dbReference type="SUPFAM" id="SSF82771">
    <property type="entry name" value="GIY-YIG endonuclease"/>
    <property type="match status" value="1"/>
</dbReference>